<accession>A0A835GPC2</accession>
<reference evidence="1" key="1">
    <citation type="submission" date="2020-08" db="EMBL/GenBank/DDBJ databases">
        <title>Spodoptera exigua strain:BAW_Kor-Di-RS1 Genome sequencing and assembly.</title>
        <authorList>
            <person name="Kim J."/>
            <person name="Nam H.Y."/>
            <person name="Kwon M."/>
            <person name="Choi J.H."/>
            <person name="Cho S.R."/>
            <person name="Kim G.-H."/>
        </authorList>
    </citation>
    <scope>NUCLEOTIDE SEQUENCE</scope>
    <source>
        <strain evidence="1">BAW_Kor-Di-RS1</strain>
        <tissue evidence="1">Whole-body</tissue>
    </source>
</reference>
<evidence type="ECO:0000313" key="1">
    <source>
        <dbReference type="EMBL" id="KAF9420787.1"/>
    </source>
</evidence>
<dbReference type="InterPro" id="IPR006170">
    <property type="entry name" value="PBP/GOBP"/>
</dbReference>
<keyword evidence="2" id="KW-1185">Reference proteome</keyword>
<dbReference type="SUPFAM" id="SSF47565">
    <property type="entry name" value="Insect pheromone/odorant-binding proteins"/>
    <property type="match status" value="1"/>
</dbReference>
<dbReference type="CDD" id="cd23992">
    <property type="entry name" value="PBP_GOBP"/>
    <property type="match status" value="1"/>
</dbReference>
<dbReference type="EMBL" id="JACKWZ010000029">
    <property type="protein sequence ID" value="KAF9420787.1"/>
    <property type="molecule type" value="Genomic_DNA"/>
</dbReference>
<dbReference type="Proteomes" id="UP000648187">
    <property type="component" value="Unassembled WGS sequence"/>
</dbReference>
<dbReference type="SMART" id="SM00708">
    <property type="entry name" value="PhBP"/>
    <property type="match status" value="1"/>
</dbReference>
<sequence length="173" mass="19204">MYSVQYRRLTASNLDNGICFHKMAKVTCIVLFVVAISLRSIQADDSNDSEPDIDLDQIVMECSEKFDIPFPQIPAALRAANAHALKPCFWSCCFMKVGVINSKGQYDVDFTLDLAKKMLGRQDEKKVEATVKDCESVNDAPVSDGNAGCERSLLLATCLLDNCKKNFPEIFGH</sequence>
<organism evidence="1 2">
    <name type="scientific">Spodoptera exigua</name>
    <name type="common">Beet armyworm</name>
    <name type="synonym">Noctua fulgens</name>
    <dbReference type="NCBI Taxonomy" id="7107"/>
    <lineage>
        <taxon>Eukaryota</taxon>
        <taxon>Metazoa</taxon>
        <taxon>Ecdysozoa</taxon>
        <taxon>Arthropoda</taxon>
        <taxon>Hexapoda</taxon>
        <taxon>Insecta</taxon>
        <taxon>Pterygota</taxon>
        <taxon>Neoptera</taxon>
        <taxon>Endopterygota</taxon>
        <taxon>Lepidoptera</taxon>
        <taxon>Glossata</taxon>
        <taxon>Ditrysia</taxon>
        <taxon>Noctuoidea</taxon>
        <taxon>Noctuidae</taxon>
        <taxon>Amphipyrinae</taxon>
        <taxon>Spodoptera</taxon>
    </lineage>
</organism>
<protein>
    <submittedName>
        <fullName evidence="1">Uncharacterized protein</fullName>
    </submittedName>
</protein>
<dbReference type="AlphaFoldDB" id="A0A835GPC2"/>
<name>A0A835GPC2_SPOEX</name>
<dbReference type="InterPro" id="IPR036728">
    <property type="entry name" value="PBP_GOBP_sf"/>
</dbReference>
<comment type="caution">
    <text evidence="1">The sequence shown here is derived from an EMBL/GenBank/DDBJ whole genome shotgun (WGS) entry which is preliminary data.</text>
</comment>
<dbReference type="Pfam" id="PF01395">
    <property type="entry name" value="PBP_GOBP"/>
    <property type="match status" value="1"/>
</dbReference>
<proteinExistence type="predicted"/>
<evidence type="ECO:0000313" key="2">
    <source>
        <dbReference type="Proteomes" id="UP000648187"/>
    </source>
</evidence>
<dbReference type="GO" id="GO:0005549">
    <property type="term" value="F:odorant binding"/>
    <property type="evidence" value="ECO:0007669"/>
    <property type="project" value="InterPro"/>
</dbReference>
<gene>
    <name evidence="1" type="ORF">HW555_003135</name>
</gene>
<dbReference type="Gene3D" id="1.10.238.20">
    <property type="entry name" value="Pheromone/general odorant binding protein domain"/>
    <property type="match status" value="1"/>
</dbReference>